<dbReference type="InterPro" id="IPR011032">
    <property type="entry name" value="GroES-like_sf"/>
</dbReference>
<dbReference type="GeneID" id="92714083"/>
<gene>
    <name evidence="7" type="ORF">SAMN05444350_1333</name>
</gene>
<dbReference type="SUPFAM" id="SSF50129">
    <property type="entry name" value="GroES-like"/>
    <property type="match status" value="1"/>
</dbReference>
<dbReference type="PANTHER" id="PTHR42813">
    <property type="entry name" value="ZINC-TYPE ALCOHOL DEHYDROGENASE-LIKE"/>
    <property type="match status" value="1"/>
</dbReference>
<accession>A0A1M6JY41</accession>
<dbReference type="Gene3D" id="3.90.180.10">
    <property type="entry name" value="Medium-chain alcohol dehydrogenases, catalytic domain"/>
    <property type="match status" value="1"/>
</dbReference>
<evidence type="ECO:0000256" key="3">
    <source>
        <dbReference type="ARBA" id="ARBA00022723"/>
    </source>
</evidence>
<dbReference type="Pfam" id="PF08240">
    <property type="entry name" value="ADH_N"/>
    <property type="match status" value="1"/>
</dbReference>
<evidence type="ECO:0000259" key="6">
    <source>
        <dbReference type="SMART" id="SM00829"/>
    </source>
</evidence>
<dbReference type="InterPro" id="IPR013154">
    <property type="entry name" value="ADH-like_N"/>
</dbReference>
<protein>
    <recommendedName>
        <fullName evidence="6">Enoyl reductase (ER) domain-containing protein</fullName>
    </recommendedName>
</protein>
<evidence type="ECO:0000256" key="1">
    <source>
        <dbReference type="ARBA" id="ARBA00001947"/>
    </source>
</evidence>
<keyword evidence="4" id="KW-0862">Zinc</keyword>
<comment type="similarity">
    <text evidence="2">Belongs to the zinc-containing alcohol dehydrogenase family.</text>
</comment>
<dbReference type="Gene3D" id="3.40.50.720">
    <property type="entry name" value="NAD(P)-binding Rossmann-like Domain"/>
    <property type="match status" value="1"/>
</dbReference>
<dbReference type="InterPro" id="IPR036291">
    <property type="entry name" value="NAD(P)-bd_dom_sf"/>
</dbReference>
<keyword evidence="5" id="KW-0560">Oxidoreductase</keyword>
<dbReference type="eggNOG" id="COG1063">
    <property type="taxonomic scope" value="Bacteria"/>
</dbReference>
<evidence type="ECO:0000256" key="4">
    <source>
        <dbReference type="ARBA" id="ARBA00022833"/>
    </source>
</evidence>
<evidence type="ECO:0000313" key="7">
    <source>
        <dbReference type="EMBL" id="SHJ51615.1"/>
    </source>
</evidence>
<dbReference type="EMBL" id="FQZN01000033">
    <property type="protein sequence ID" value="SHJ51615.1"/>
    <property type="molecule type" value="Genomic_DNA"/>
</dbReference>
<dbReference type="InterPro" id="IPR002328">
    <property type="entry name" value="ADH_Zn_CS"/>
</dbReference>
<dbReference type="GO" id="GO:0016616">
    <property type="term" value="F:oxidoreductase activity, acting on the CH-OH group of donors, NAD or NADP as acceptor"/>
    <property type="evidence" value="ECO:0007669"/>
    <property type="project" value="UniProtKB-ARBA"/>
</dbReference>
<organism evidence="7 8">
    <name type="scientific">Bacteroides stercorirosoris</name>
    <dbReference type="NCBI Taxonomy" id="871324"/>
    <lineage>
        <taxon>Bacteria</taxon>
        <taxon>Pseudomonadati</taxon>
        <taxon>Bacteroidota</taxon>
        <taxon>Bacteroidia</taxon>
        <taxon>Bacteroidales</taxon>
        <taxon>Bacteroidaceae</taxon>
        <taxon>Bacteroides</taxon>
    </lineage>
</organism>
<dbReference type="GO" id="GO:0008270">
    <property type="term" value="F:zinc ion binding"/>
    <property type="evidence" value="ECO:0007669"/>
    <property type="project" value="InterPro"/>
</dbReference>
<dbReference type="AlphaFoldDB" id="A0A1M6JY41"/>
<dbReference type="SUPFAM" id="SSF51735">
    <property type="entry name" value="NAD(P)-binding Rossmann-fold domains"/>
    <property type="match status" value="1"/>
</dbReference>
<feature type="domain" description="Enoyl reductase (ER)" evidence="6">
    <location>
        <begin position="10"/>
        <end position="342"/>
    </location>
</feature>
<keyword evidence="3" id="KW-0479">Metal-binding</keyword>
<dbReference type="Pfam" id="PF13602">
    <property type="entry name" value="ADH_zinc_N_2"/>
    <property type="match status" value="1"/>
</dbReference>
<dbReference type="CDD" id="cd05278">
    <property type="entry name" value="FDH_like"/>
    <property type="match status" value="1"/>
</dbReference>
<dbReference type="Proteomes" id="UP000184192">
    <property type="component" value="Unassembled WGS sequence"/>
</dbReference>
<comment type="cofactor">
    <cofactor evidence="1">
        <name>Zn(2+)</name>
        <dbReference type="ChEBI" id="CHEBI:29105"/>
    </cofactor>
</comment>
<dbReference type="RefSeq" id="WP_025832842.1">
    <property type="nucleotide sequence ID" value="NZ_CAMQWZ010000015.1"/>
</dbReference>
<keyword evidence="8" id="KW-1185">Reference proteome</keyword>
<evidence type="ECO:0000256" key="2">
    <source>
        <dbReference type="ARBA" id="ARBA00008072"/>
    </source>
</evidence>
<evidence type="ECO:0000313" key="8">
    <source>
        <dbReference type="Proteomes" id="UP000184192"/>
    </source>
</evidence>
<name>A0A1M6JY41_9BACE</name>
<evidence type="ECO:0000256" key="5">
    <source>
        <dbReference type="ARBA" id="ARBA00023002"/>
    </source>
</evidence>
<reference evidence="8" key="1">
    <citation type="submission" date="2016-11" db="EMBL/GenBank/DDBJ databases">
        <authorList>
            <person name="Varghese N."/>
            <person name="Submissions S."/>
        </authorList>
    </citation>
    <scope>NUCLEOTIDE SEQUENCE [LARGE SCALE GENOMIC DNA]</scope>
    <source>
        <strain evidence="8">DSM 26884</strain>
    </source>
</reference>
<proteinExistence type="inferred from homology"/>
<dbReference type="SMART" id="SM00829">
    <property type="entry name" value="PKS_ER"/>
    <property type="match status" value="1"/>
</dbReference>
<sequence>MLAYTYIEHGKFELIEKPKPELKDTRDAIVRVTLGSICTSDLHIKHGSVPRAVPGTTVGHEMVGIVEQVGPDVTSVRPGDRVTVNVETFCGKCFFCRHGYVNNCTDPHGGWALGCRIDGGQAEYVRVPYANQGLNRIPDTVSDEQALFVGDVLATGFWATRISEITEEDTVLIIGAGPTGICTLLCALLKHPKRLIICEKSPERIRFVRQHYPHVLVTAPEDCREFVRRNSDHGGADVVLEVAGTEDTFRLAWECARPNAIVTIVALYDRPQIFPLPDMYGKNLTFKTGGVDGCDCAEILRLIEEGKIDTTPLITHRFPLNEIEEAYRIFENKLEGVGKIIINI</sequence>
<dbReference type="InterPro" id="IPR020843">
    <property type="entry name" value="ER"/>
</dbReference>
<dbReference type="PANTHER" id="PTHR42813:SF4">
    <property type="entry name" value="NADP-DEPENDENT ISOPROPANOL DEHYDROGENASE"/>
    <property type="match status" value="1"/>
</dbReference>
<dbReference type="PROSITE" id="PS00059">
    <property type="entry name" value="ADH_ZINC"/>
    <property type="match status" value="1"/>
</dbReference>